<feature type="transmembrane region" description="Helical" evidence="2">
    <location>
        <begin position="156"/>
        <end position="181"/>
    </location>
</feature>
<evidence type="ECO:0000313" key="4">
    <source>
        <dbReference type="Proteomes" id="UP000494329"/>
    </source>
</evidence>
<protein>
    <submittedName>
        <fullName evidence="3">Uncharacterized protein</fullName>
    </submittedName>
</protein>
<feature type="compositionally biased region" description="Low complexity" evidence="1">
    <location>
        <begin position="400"/>
        <end position="412"/>
    </location>
</feature>
<evidence type="ECO:0000256" key="2">
    <source>
        <dbReference type="SAM" id="Phobius"/>
    </source>
</evidence>
<keyword evidence="4" id="KW-1185">Reference proteome</keyword>
<feature type="region of interest" description="Disordered" evidence="1">
    <location>
        <begin position="365"/>
        <end position="412"/>
    </location>
</feature>
<feature type="region of interest" description="Disordered" evidence="1">
    <location>
        <begin position="286"/>
        <end position="335"/>
    </location>
</feature>
<keyword evidence="2" id="KW-0812">Transmembrane</keyword>
<evidence type="ECO:0000256" key="1">
    <source>
        <dbReference type="SAM" id="MobiDB-lite"/>
    </source>
</evidence>
<dbReference type="Proteomes" id="UP000494329">
    <property type="component" value="Unassembled WGS sequence"/>
</dbReference>
<feature type="transmembrane region" description="Helical" evidence="2">
    <location>
        <begin position="86"/>
        <end position="107"/>
    </location>
</feature>
<feature type="region of interest" description="Disordered" evidence="1">
    <location>
        <begin position="235"/>
        <end position="266"/>
    </location>
</feature>
<proteinExistence type="predicted"/>
<reference evidence="3 4" key="1">
    <citation type="submission" date="2020-04" db="EMBL/GenBank/DDBJ databases">
        <authorList>
            <person name="De Canck E."/>
        </authorList>
    </citation>
    <scope>NUCLEOTIDE SEQUENCE [LARGE SCALE GENOMIC DNA]</scope>
    <source>
        <strain evidence="3 4">LMG 29739</strain>
    </source>
</reference>
<feature type="compositionally biased region" description="Low complexity" evidence="1">
    <location>
        <begin position="286"/>
        <end position="307"/>
    </location>
</feature>
<keyword evidence="2" id="KW-1133">Transmembrane helix</keyword>
<evidence type="ECO:0000313" key="3">
    <source>
        <dbReference type="EMBL" id="CAB3749059.1"/>
    </source>
</evidence>
<feature type="transmembrane region" description="Helical" evidence="2">
    <location>
        <begin position="128"/>
        <end position="150"/>
    </location>
</feature>
<feature type="compositionally biased region" description="Low complexity" evidence="1">
    <location>
        <begin position="249"/>
        <end position="266"/>
    </location>
</feature>
<organism evidence="3 4">
    <name type="scientific">Paraburkholderia solisilvae</name>
    <dbReference type="NCBI Taxonomy" id="624376"/>
    <lineage>
        <taxon>Bacteria</taxon>
        <taxon>Pseudomonadati</taxon>
        <taxon>Pseudomonadota</taxon>
        <taxon>Betaproteobacteria</taxon>
        <taxon>Burkholderiales</taxon>
        <taxon>Burkholderiaceae</taxon>
        <taxon>Paraburkholderia</taxon>
    </lineage>
</organism>
<sequence length="482" mass="49755">MRNALSGAFGVRRDEPVSQYPYNGRAAKCAGGIMDTRRGALARTKQTRANAVPGAGTIFALRAIGLVILARWLFSMSEMDILTALSAMASSPWACINLVFLFLLIFLPGARARAERPFHPLPQWLRQALRLFALLGFLFAVWSVGAFVWAVGWRRAVHAVAATNGWLIAAPALYAAVLWICRPRALWRTNIGARRFAIGRYAISIDHVTRTAVVWMESRKVGQYDARELSVRWPDTPAGGARRAGGASGAEPDAPGSGSAAAGVAGPRADAAGDVATGAGVSFDAASGAAGPRADAAGDDAAPNAGPSSDAARNAVSSRANVSGEAEPDAAVAHDAAPRTVALRADASGVTAPGTLTQHTDAHEPDAAAAAGETGASSADNAPMTAGGDDASTQDQQPEAASTGAPAAAGAGRVPVLTSSAADARPTQRASLAGWLRRPKIELMWDSPAAAGHNRQTVFRVPLVSEGDRVAARALDVSLRQA</sequence>
<dbReference type="EMBL" id="CADIKF010000003">
    <property type="protein sequence ID" value="CAB3749059.1"/>
    <property type="molecule type" value="Genomic_DNA"/>
</dbReference>
<keyword evidence="2" id="KW-0472">Membrane</keyword>
<accession>A0A6J5D3Z2</accession>
<gene>
    <name evidence="3" type="ORF">LMG29739_00684</name>
</gene>
<name>A0A6J5D3Z2_9BURK</name>
<dbReference type="AlphaFoldDB" id="A0A6J5D3Z2"/>
<feature type="transmembrane region" description="Helical" evidence="2">
    <location>
        <begin position="51"/>
        <end position="74"/>
    </location>
</feature>
<feature type="compositionally biased region" description="Low complexity" evidence="1">
    <location>
        <begin position="367"/>
        <end position="379"/>
    </location>
</feature>